<dbReference type="Gene3D" id="1.25.40.420">
    <property type="match status" value="1"/>
</dbReference>
<dbReference type="InterPro" id="IPR000210">
    <property type="entry name" value="BTB/POZ_dom"/>
</dbReference>
<dbReference type="Proteomes" id="UP000247702">
    <property type="component" value="Unassembled WGS sequence"/>
</dbReference>
<evidence type="ECO:0000313" key="4">
    <source>
        <dbReference type="Proteomes" id="UP000247702"/>
    </source>
</evidence>
<dbReference type="PROSITE" id="PS51886">
    <property type="entry name" value="TLDC"/>
    <property type="match status" value="1"/>
</dbReference>
<gene>
    <name evidence="3" type="ORF">RclHR1_14030002</name>
</gene>
<evidence type="ECO:0008006" key="5">
    <source>
        <dbReference type="Google" id="ProtNLM"/>
    </source>
</evidence>
<comment type="caution">
    <text evidence="3">The sequence shown here is derived from an EMBL/GenBank/DDBJ whole genome shotgun (WGS) entry which is preliminary data.</text>
</comment>
<evidence type="ECO:0000259" key="2">
    <source>
        <dbReference type="PROSITE" id="PS51886"/>
    </source>
</evidence>
<protein>
    <recommendedName>
        <fullName evidence="5">BTB domain-containing protein</fullName>
    </recommendedName>
</protein>
<feature type="domain" description="TLDc" evidence="2">
    <location>
        <begin position="292"/>
        <end position="457"/>
    </location>
</feature>
<dbReference type="AlphaFoldDB" id="A0A2Z6QBK9"/>
<dbReference type="PANTHER" id="PTHR45774:SF3">
    <property type="entry name" value="BTB (POZ) DOMAIN-CONTAINING 2B-RELATED"/>
    <property type="match status" value="1"/>
</dbReference>
<dbReference type="Pfam" id="PF07534">
    <property type="entry name" value="TLD"/>
    <property type="match status" value="1"/>
</dbReference>
<dbReference type="InterPro" id="IPR011333">
    <property type="entry name" value="SKP1/BTB/POZ_sf"/>
</dbReference>
<dbReference type="Gene3D" id="3.30.710.10">
    <property type="entry name" value="Potassium Channel Kv1.1, Chain A"/>
    <property type="match status" value="1"/>
</dbReference>
<sequence length="459" mass="53466">MEFLPKLSQNLLEILDDDDYYDITIEVGNDPNVKIFKAHMVILNYRSPYLRRILSTNKKKNDETLVHIKLPNVSPETFQVVLRYIYGGKLSVEEYDIPDLLKILVTASELNLQELNNYLQSFLIENNANWIEQNFNSVYQTSFESDSFPELQKYCNDLILKNPDKVFKSFNFSLIPENVLISLIQNDDLQMKEIQIWEHVLKWGIAQNPELPSDPSNFSKNDFKTLKNTLQHCIPFIRFLNLTSKEFSDKVLPYKKILSKELYMNLLETFLNTHPYCRPSGSKPRTGVIDSNIITNQHAELISKWVDKLNITDKPASLYKFNLLYRQSCDGFDISKFHEACDDQLRTVTIAKMKGRNKILGGYNPVEWKSVNGYSATEDSFIFSFEDNSIENYILSRVVNGNCAIWNGYNYGPYFGSYDLVFYGNSHNFSMIREYEKKIIDTESNFSVEECEIFQITKN</sequence>
<evidence type="ECO:0000259" key="1">
    <source>
        <dbReference type="PROSITE" id="PS50097"/>
    </source>
</evidence>
<dbReference type="SMART" id="SM00225">
    <property type="entry name" value="BTB"/>
    <property type="match status" value="1"/>
</dbReference>
<accession>A0A2Z6QBK9</accession>
<reference evidence="3 4" key="1">
    <citation type="submission" date="2017-11" db="EMBL/GenBank/DDBJ databases">
        <title>The genome of Rhizophagus clarus HR1 reveals common genetic basis of auxotrophy among arbuscular mycorrhizal fungi.</title>
        <authorList>
            <person name="Kobayashi Y."/>
        </authorList>
    </citation>
    <scope>NUCLEOTIDE SEQUENCE [LARGE SCALE GENOMIC DNA]</scope>
    <source>
        <strain evidence="3 4">HR1</strain>
    </source>
</reference>
<evidence type="ECO:0000313" key="3">
    <source>
        <dbReference type="EMBL" id="GBB87577.1"/>
    </source>
</evidence>
<dbReference type="Pfam" id="PF07707">
    <property type="entry name" value="BACK"/>
    <property type="match status" value="1"/>
</dbReference>
<dbReference type="PROSITE" id="PS50097">
    <property type="entry name" value="BTB"/>
    <property type="match status" value="1"/>
</dbReference>
<feature type="domain" description="BTB" evidence="1">
    <location>
        <begin position="21"/>
        <end position="94"/>
    </location>
</feature>
<organism evidence="3 4">
    <name type="scientific">Rhizophagus clarus</name>
    <dbReference type="NCBI Taxonomy" id="94130"/>
    <lineage>
        <taxon>Eukaryota</taxon>
        <taxon>Fungi</taxon>
        <taxon>Fungi incertae sedis</taxon>
        <taxon>Mucoromycota</taxon>
        <taxon>Glomeromycotina</taxon>
        <taxon>Glomeromycetes</taxon>
        <taxon>Glomerales</taxon>
        <taxon>Glomeraceae</taxon>
        <taxon>Rhizophagus</taxon>
    </lineage>
</organism>
<dbReference type="InterPro" id="IPR011705">
    <property type="entry name" value="BACK"/>
</dbReference>
<dbReference type="SUPFAM" id="SSF54695">
    <property type="entry name" value="POZ domain"/>
    <property type="match status" value="1"/>
</dbReference>
<dbReference type="InterPro" id="IPR006571">
    <property type="entry name" value="TLDc_dom"/>
</dbReference>
<dbReference type="CDD" id="cd18186">
    <property type="entry name" value="BTB_POZ_ZBTB_KLHL-like"/>
    <property type="match status" value="1"/>
</dbReference>
<dbReference type="PANTHER" id="PTHR45774">
    <property type="entry name" value="BTB/POZ DOMAIN-CONTAINING"/>
    <property type="match status" value="1"/>
</dbReference>
<dbReference type="EMBL" id="BEXD01000451">
    <property type="protein sequence ID" value="GBB87577.1"/>
    <property type="molecule type" value="Genomic_DNA"/>
</dbReference>
<proteinExistence type="predicted"/>
<dbReference type="Pfam" id="PF00651">
    <property type="entry name" value="BTB"/>
    <property type="match status" value="1"/>
</dbReference>
<name>A0A2Z6QBK9_9GLOM</name>
<keyword evidence="4" id="KW-1185">Reference proteome</keyword>